<proteinExistence type="predicted"/>
<dbReference type="Proteomes" id="UP001071230">
    <property type="component" value="Unassembled WGS sequence"/>
</dbReference>
<gene>
    <name evidence="1" type="ORF">DEACI_0221</name>
    <name evidence="2" type="ORF">DEACI_2256</name>
</gene>
<evidence type="ECO:0000313" key="1">
    <source>
        <dbReference type="EMBL" id="CAA7599595.1"/>
    </source>
</evidence>
<keyword evidence="3" id="KW-1185">Reference proteome</keyword>
<sequence>MDLRDALALPAPERPGIHTYTFNPEIAAAQSSHAFQRLSAPLRQHTNLTGQKSNLLASRREDKEVKYDTFLNFVNRNA</sequence>
<dbReference type="AlphaFoldDB" id="A0A8S0Y1L1"/>
<organism evidence="1">
    <name type="scientific">Acididesulfobacillus acetoxydans</name>
    <dbReference type="NCBI Taxonomy" id="1561005"/>
    <lineage>
        <taxon>Bacteria</taxon>
        <taxon>Bacillati</taxon>
        <taxon>Bacillota</taxon>
        <taxon>Clostridia</taxon>
        <taxon>Eubacteriales</taxon>
        <taxon>Peptococcaceae</taxon>
        <taxon>Acididesulfobacillus</taxon>
    </lineage>
</organism>
<dbReference type="KEGG" id="aacx:DEACI_0221"/>
<name>A0A8S0Y1L1_9FIRM</name>
<accession>A0A8S0Y1L1</accession>
<evidence type="ECO:0000313" key="3">
    <source>
        <dbReference type="Proteomes" id="UP001071230"/>
    </source>
</evidence>
<protein>
    <submittedName>
        <fullName evidence="1">Uncharacterized protein</fullName>
    </submittedName>
</protein>
<dbReference type="EMBL" id="LR746496">
    <property type="protein sequence ID" value="CAA7599595.1"/>
    <property type="molecule type" value="Genomic_DNA"/>
</dbReference>
<dbReference type="Proteomes" id="UP000836597">
    <property type="component" value="Chromosome"/>
</dbReference>
<reference evidence="1" key="2">
    <citation type="submission" date="2020-01" db="EMBL/GenBank/DDBJ databases">
        <authorList>
            <person name="Hornung B."/>
        </authorList>
    </citation>
    <scope>NUCLEOTIDE SEQUENCE</scope>
    <source>
        <strain evidence="1">PacBioINE</strain>
    </source>
</reference>
<dbReference type="EMBL" id="CDGJ01000065">
    <property type="protein sequence ID" value="CEJ07790.1"/>
    <property type="molecule type" value="Genomic_DNA"/>
</dbReference>
<reference evidence="2" key="1">
    <citation type="submission" date="2014-11" db="EMBL/GenBank/DDBJ databases">
        <authorList>
            <person name="Hornung B.V."/>
        </authorList>
    </citation>
    <scope>NUCLEOTIDE SEQUENCE</scope>
    <source>
        <strain evidence="2">INE</strain>
    </source>
</reference>
<evidence type="ECO:0000313" key="2">
    <source>
        <dbReference type="EMBL" id="CEJ07790.1"/>
    </source>
</evidence>